<evidence type="ECO:0000259" key="5">
    <source>
        <dbReference type="Pfam" id="PF21719"/>
    </source>
</evidence>
<dbReference type="InterPro" id="IPR031488">
    <property type="entry name" value="Zn_ribbon_mio"/>
</dbReference>
<dbReference type="GO" id="GO:1904263">
    <property type="term" value="P:positive regulation of TORC1 signaling"/>
    <property type="evidence" value="ECO:0007669"/>
    <property type="project" value="TreeGrafter"/>
</dbReference>
<accession>A0A9N9ZWB2</accession>
<dbReference type="GO" id="GO:0034198">
    <property type="term" value="P:cellular response to amino acid starvation"/>
    <property type="evidence" value="ECO:0007669"/>
    <property type="project" value="TreeGrafter"/>
</dbReference>
<dbReference type="EMBL" id="OU963862">
    <property type="protein sequence ID" value="CAH0380481.1"/>
    <property type="molecule type" value="Genomic_DNA"/>
</dbReference>
<dbReference type="PANTHER" id="PTHR16453">
    <property type="entry name" value="WD40 DOMAIN-CONTAINING PROTEIN MIO FAMILY MEMBER"/>
    <property type="match status" value="1"/>
</dbReference>
<keyword evidence="3" id="KW-0677">Repeat</keyword>
<dbReference type="InterPro" id="IPR037593">
    <property type="entry name" value="MIOS/Sea4"/>
</dbReference>
<sequence length="861" mass="96105">MSTPRLEVQWSPVHPDRFITWGTEIFLYETVEIKEETKASCVFLSDNTVAHLLASNSNHHYVKCVDIYPHPQPDVLLAIGQANGKVVLTSFGSSVFDNMGLTGIEIGPRHARQCNSVAWNPSDGHLLASALDKHRADHAVQVWDVQKYPIQQRQFPTHFVSSQPSAEYSRPVVEFGLADVAHSLAWFKENPRILVVGVNNKQLRIVDIRDPTKSMSSSPTKAVFDLTVASYNDNMIASHVDNHIAVWDFRTFEKPVLTLVQNRTVSKVLWCPTRHNLLGSLQHDSSAIYLHDIQQSVDETEPSVLERSVQPGSASLLTSFSWHPTHENRLLTIALTGVLTDYSVFERMTLNWSPCSHVVWTFGRRTLKMISEKDENVYSQLDDVSVLIKERALSGYGLKPDLAQNGDLVTDEALKNVWQWLHLSKSLVEQGAISPHATSKHPGIRCVIGLDSLSNSSTLRSELTVQLWSDCQVSAKIYRSTEREKALQLCGWRSYDVSSNNIATFVMQLEGKGAFSRAATIAIFNLKLRLAVDILNRGAVSVPHLNIVAMAVSGFSDSKSGMWRELCTSSMLQLSDPYLRAMFAFLTSESDSYDGVLTEQGILVSDRVAFACMFLNDSRLCDYLGTLTSWIIEEGNLSGLFLTGAGVDAIPLLQCYLDVTGDVQSVSLITVRSFPPELIQENLHLQNWIQCYRNLLDSWRLWNQRALFDISLNASKPPPQQVFVSCNFCGKSISAYMQGLTRGRGPFVRLGVTPNKLKITCCPNCRKPQPRCAICLVNMGTASCYSGPNSLLAVSNNKFDSKLSEFSSWFTWCQTCRHGGHALHMTQWFKDHLECPVTACTCRCFSLDAASRMNSIHPVVS</sequence>
<dbReference type="InterPro" id="IPR049092">
    <property type="entry name" value="MIOS_a-sol"/>
</dbReference>
<evidence type="ECO:0000256" key="2">
    <source>
        <dbReference type="ARBA" id="ARBA00022574"/>
    </source>
</evidence>
<protein>
    <recommendedName>
        <fullName evidence="8">WD repeat protein mio zinc-ribbon like domain-containing protein</fullName>
    </recommendedName>
</protein>
<dbReference type="OrthoDB" id="341486at2759"/>
<comment type="similarity">
    <text evidence="1">Belongs to the WD repeat mio family.</text>
</comment>
<evidence type="ECO:0000313" key="7">
    <source>
        <dbReference type="Proteomes" id="UP001152759"/>
    </source>
</evidence>
<keyword evidence="2" id="KW-0853">WD repeat</keyword>
<dbReference type="InterPro" id="IPR036322">
    <property type="entry name" value="WD40_repeat_dom_sf"/>
</dbReference>
<evidence type="ECO:0000259" key="4">
    <source>
        <dbReference type="Pfam" id="PF17034"/>
    </source>
</evidence>
<dbReference type="PANTHER" id="PTHR16453:SF9">
    <property type="entry name" value="GATOR COMPLEX PROTEIN MIOS"/>
    <property type="match status" value="1"/>
</dbReference>
<dbReference type="Gene3D" id="2.130.10.10">
    <property type="entry name" value="YVTN repeat-like/Quinoprotein amine dehydrogenase"/>
    <property type="match status" value="1"/>
</dbReference>
<feature type="domain" description="GATOR2 complex protein MIO zinc-ribbon like" evidence="4">
    <location>
        <begin position="726"/>
        <end position="844"/>
    </location>
</feature>
<dbReference type="SMART" id="SM00320">
    <property type="entry name" value="WD40"/>
    <property type="match status" value="4"/>
</dbReference>
<name>A0A9N9ZWB2_BEMTA</name>
<gene>
    <name evidence="6" type="ORF">BEMITA_LOCUS246</name>
</gene>
<dbReference type="Pfam" id="PF21720">
    <property type="entry name" value="MIOS_WD40"/>
    <property type="match status" value="1"/>
</dbReference>
<dbReference type="Pfam" id="PF21719">
    <property type="entry name" value="MIOS_a-sol"/>
    <property type="match status" value="1"/>
</dbReference>
<dbReference type="AlphaFoldDB" id="A0A9N9ZWB2"/>
<dbReference type="Pfam" id="PF17034">
    <property type="entry name" value="zinc_ribbon_16"/>
    <property type="match status" value="1"/>
</dbReference>
<dbReference type="InterPro" id="IPR001680">
    <property type="entry name" value="WD40_rpt"/>
</dbReference>
<reference evidence="6" key="1">
    <citation type="submission" date="2021-12" db="EMBL/GenBank/DDBJ databases">
        <authorList>
            <person name="King R."/>
        </authorList>
    </citation>
    <scope>NUCLEOTIDE SEQUENCE</scope>
</reference>
<proteinExistence type="inferred from homology"/>
<evidence type="ECO:0000256" key="3">
    <source>
        <dbReference type="ARBA" id="ARBA00022737"/>
    </source>
</evidence>
<evidence type="ECO:0000256" key="1">
    <source>
        <dbReference type="ARBA" id="ARBA00009713"/>
    </source>
</evidence>
<dbReference type="InterPro" id="IPR015943">
    <property type="entry name" value="WD40/YVTN_repeat-like_dom_sf"/>
</dbReference>
<evidence type="ECO:0008006" key="8">
    <source>
        <dbReference type="Google" id="ProtNLM"/>
    </source>
</evidence>
<keyword evidence="7" id="KW-1185">Reference proteome</keyword>
<organism evidence="6 7">
    <name type="scientific">Bemisia tabaci</name>
    <name type="common">Sweetpotato whitefly</name>
    <name type="synonym">Aleurodes tabaci</name>
    <dbReference type="NCBI Taxonomy" id="7038"/>
    <lineage>
        <taxon>Eukaryota</taxon>
        <taxon>Metazoa</taxon>
        <taxon>Ecdysozoa</taxon>
        <taxon>Arthropoda</taxon>
        <taxon>Hexapoda</taxon>
        <taxon>Insecta</taxon>
        <taxon>Pterygota</taxon>
        <taxon>Neoptera</taxon>
        <taxon>Paraneoptera</taxon>
        <taxon>Hemiptera</taxon>
        <taxon>Sternorrhyncha</taxon>
        <taxon>Aleyrodoidea</taxon>
        <taxon>Aleyrodidae</taxon>
        <taxon>Aleyrodinae</taxon>
        <taxon>Bemisia</taxon>
    </lineage>
</organism>
<dbReference type="KEGG" id="btab:109039962"/>
<dbReference type="SUPFAM" id="SSF50978">
    <property type="entry name" value="WD40 repeat-like"/>
    <property type="match status" value="1"/>
</dbReference>
<dbReference type="Proteomes" id="UP001152759">
    <property type="component" value="Chromosome 1"/>
</dbReference>
<dbReference type="CDD" id="cd16691">
    <property type="entry name" value="mRING-H2-C3H3C2_Mio"/>
    <property type="match status" value="1"/>
</dbReference>
<feature type="domain" description="MIOS-like alpha-solenoid" evidence="5">
    <location>
        <begin position="388"/>
        <end position="614"/>
    </location>
</feature>
<evidence type="ECO:0000313" key="6">
    <source>
        <dbReference type="EMBL" id="CAH0380481.1"/>
    </source>
</evidence>
<dbReference type="GO" id="GO:0005737">
    <property type="term" value="C:cytoplasm"/>
    <property type="evidence" value="ECO:0007669"/>
    <property type="project" value="TreeGrafter"/>
</dbReference>